<protein>
    <submittedName>
        <fullName evidence="7">Dynamin family protein</fullName>
    </submittedName>
</protein>
<evidence type="ECO:0000256" key="2">
    <source>
        <dbReference type="ARBA" id="ARBA00022741"/>
    </source>
</evidence>
<accession>A0ABZ1MJ79</accession>
<evidence type="ECO:0000259" key="6">
    <source>
        <dbReference type="Pfam" id="PF00350"/>
    </source>
</evidence>
<evidence type="ECO:0000313" key="7">
    <source>
        <dbReference type="EMBL" id="WTW26803.1"/>
    </source>
</evidence>
<evidence type="ECO:0000256" key="5">
    <source>
        <dbReference type="ARBA" id="ARBA00023136"/>
    </source>
</evidence>
<reference evidence="7 8" key="1">
    <citation type="submission" date="2022-10" db="EMBL/GenBank/DDBJ databases">
        <title>The complete genomes of actinobacterial strains from the NBC collection.</title>
        <authorList>
            <person name="Joergensen T.S."/>
            <person name="Alvarez Arevalo M."/>
            <person name="Sterndorff E.B."/>
            <person name="Faurdal D."/>
            <person name="Vuksanovic O."/>
            <person name="Mourched A.-S."/>
            <person name="Charusanti P."/>
            <person name="Shaw S."/>
            <person name="Blin K."/>
            <person name="Weber T."/>
        </authorList>
    </citation>
    <scope>NUCLEOTIDE SEQUENCE [LARGE SCALE GENOMIC DNA]</scope>
    <source>
        <strain evidence="7 8">NBC_00017</strain>
    </source>
</reference>
<dbReference type="EMBL" id="CP108341">
    <property type="protein sequence ID" value="WTW26803.1"/>
    <property type="molecule type" value="Genomic_DNA"/>
</dbReference>
<keyword evidence="8" id="KW-1185">Reference proteome</keyword>
<keyword evidence="3" id="KW-0378">Hydrolase</keyword>
<feature type="domain" description="Dynamin N-terminal" evidence="6">
    <location>
        <begin position="60"/>
        <end position="276"/>
    </location>
</feature>
<dbReference type="RefSeq" id="WP_189724731.1">
    <property type="nucleotide sequence ID" value="NZ_BMUK01000006.1"/>
</dbReference>
<evidence type="ECO:0000256" key="1">
    <source>
        <dbReference type="ARBA" id="ARBA00004370"/>
    </source>
</evidence>
<name>A0ABZ1MJ79_STREF</name>
<comment type="subcellular location">
    <subcellularLocation>
        <location evidence="1">Membrane</location>
    </subcellularLocation>
</comment>
<dbReference type="InterPro" id="IPR027094">
    <property type="entry name" value="Mitofusin_fam"/>
</dbReference>
<evidence type="ECO:0000256" key="3">
    <source>
        <dbReference type="ARBA" id="ARBA00022801"/>
    </source>
</evidence>
<dbReference type="SUPFAM" id="SSF52540">
    <property type="entry name" value="P-loop containing nucleoside triphosphate hydrolases"/>
    <property type="match status" value="1"/>
</dbReference>
<keyword evidence="4" id="KW-0342">GTP-binding</keyword>
<proteinExistence type="predicted"/>
<evidence type="ECO:0000313" key="8">
    <source>
        <dbReference type="Proteomes" id="UP001621512"/>
    </source>
</evidence>
<dbReference type="Proteomes" id="UP001621512">
    <property type="component" value="Chromosome"/>
</dbReference>
<keyword evidence="5" id="KW-0472">Membrane</keyword>
<keyword evidence="2" id="KW-0547">Nucleotide-binding</keyword>
<dbReference type="PANTHER" id="PTHR10465">
    <property type="entry name" value="TRANSMEMBRANE GTPASE FZO1"/>
    <property type="match status" value="1"/>
</dbReference>
<evidence type="ECO:0000256" key="4">
    <source>
        <dbReference type="ARBA" id="ARBA00023134"/>
    </source>
</evidence>
<dbReference type="Gene3D" id="3.40.50.300">
    <property type="entry name" value="P-loop containing nucleotide triphosphate hydrolases"/>
    <property type="match status" value="2"/>
</dbReference>
<dbReference type="InterPro" id="IPR045063">
    <property type="entry name" value="Dynamin_N"/>
</dbReference>
<dbReference type="PANTHER" id="PTHR10465:SF0">
    <property type="entry name" value="SARCALUMENIN"/>
    <property type="match status" value="1"/>
</dbReference>
<organism evidence="7 8">
    <name type="scientific">Streptomyces purpurascens</name>
    <dbReference type="NCBI Taxonomy" id="1924"/>
    <lineage>
        <taxon>Bacteria</taxon>
        <taxon>Bacillati</taxon>
        <taxon>Actinomycetota</taxon>
        <taxon>Actinomycetes</taxon>
        <taxon>Kitasatosporales</taxon>
        <taxon>Streptomycetaceae</taxon>
        <taxon>Streptomyces</taxon>
    </lineage>
</organism>
<dbReference type="Pfam" id="PF00350">
    <property type="entry name" value="Dynamin_N"/>
    <property type="match status" value="1"/>
</dbReference>
<sequence length="765" mass="85504">MGNARAADAIELIEQVLDLLSRARELELAWSDHPEGEAGAIDVVRRELEAVRGGELRMSVVAPMKAGKSTLINSVVGYELLPARAAAMTTLPTRIVLDQRVHEAQLTDHDNDHFAPVLELREEDAAQFNLLVKALRAHVSKPVAGGLLKQYPHLATLVNDILSDRIEDIGVRYEGRAAVQKCLTLLNDLVRLAGRVMPDGWKADLADVPVVRTPYWSVTSQEAEGPGRLVIVDTPGPDEHDLADMLTAVVRRQLSESHIVLVVLDYTKMGGKSDAQIRELMEPLLSVVGTEKLFAVVNKIDQKRRETDLDDEGIVRSACANLGLTDSRASSRVFTVSAEWALASVQVLAALARSDDAPVADGSAARLARLLYPVDWQDQLEDMSPGRLRKSTKRALEFSRINQFLVSVVAWLRMRVLRLAVDAALDKAAAELSDLQTATLARRDLIGRESEDLAAAARQISADLDAIAGFRSQVSSPSKLAGELAGQLSKRELKRAEAEGEKVVEEFRDTNSHSWGRNPMAMLTGRFTRGDGALEFATQEAAEEYVHAQTFRARQELDAVLERARTHIESRVGASAEEQVRRQSERVRPVVVRAADRMKDEFNVTFSIPAWELGRANVAELPTELQTETKATSRKIEREYHQRSWRRLWLWKSTYAKTETEITEERTYLVRPDAMATGLQVSFEERLKEIHAALGGHVREMITQQVSQYYDQVEAFLQRYRHILQQSAEDNQLQEMRQVELRESLTGFLDATRALHSEVRHLRGV</sequence>
<dbReference type="InterPro" id="IPR027417">
    <property type="entry name" value="P-loop_NTPase"/>
</dbReference>
<gene>
    <name evidence="7" type="ORF">OHU35_12390</name>
</gene>